<dbReference type="AlphaFoldDB" id="A0A939FYQ9"/>
<organism evidence="2 3">
    <name type="scientific">Jiella flava</name>
    <dbReference type="NCBI Taxonomy" id="2816857"/>
    <lineage>
        <taxon>Bacteria</taxon>
        <taxon>Pseudomonadati</taxon>
        <taxon>Pseudomonadota</taxon>
        <taxon>Alphaproteobacteria</taxon>
        <taxon>Hyphomicrobiales</taxon>
        <taxon>Aurantimonadaceae</taxon>
        <taxon>Jiella</taxon>
    </lineage>
</organism>
<proteinExistence type="predicted"/>
<gene>
    <name evidence="2" type="ORF">J1C48_08680</name>
</gene>
<dbReference type="Proteomes" id="UP000664122">
    <property type="component" value="Unassembled WGS sequence"/>
</dbReference>
<protein>
    <submittedName>
        <fullName evidence="2">Uncharacterized protein</fullName>
    </submittedName>
</protein>
<dbReference type="RefSeq" id="WP_207257441.1">
    <property type="nucleotide sequence ID" value="NZ_JAFMPP010000006.1"/>
</dbReference>
<keyword evidence="1" id="KW-1133">Transmembrane helix</keyword>
<evidence type="ECO:0000256" key="1">
    <source>
        <dbReference type="SAM" id="Phobius"/>
    </source>
</evidence>
<keyword evidence="3" id="KW-1185">Reference proteome</keyword>
<name>A0A939FYQ9_9HYPH</name>
<comment type="caution">
    <text evidence="2">The sequence shown here is derived from an EMBL/GenBank/DDBJ whole genome shotgun (WGS) entry which is preliminary data.</text>
</comment>
<evidence type="ECO:0000313" key="3">
    <source>
        <dbReference type="Proteomes" id="UP000664122"/>
    </source>
</evidence>
<feature type="transmembrane region" description="Helical" evidence="1">
    <location>
        <begin position="33"/>
        <end position="60"/>
    </location>
</feature>
<keyword evidence="1" id="KW-0472">Membrane</keyword>
<evidence type="ECO:0000313" key="2">
    <source>
        <dbReference type="EMBL" id="MBO0662650.1"/>
    </source>
</evidence>
<accession>A0A939FYQ9</accession>
<reference evidence="2" key="1">
    <citation type="submission" date="2021-03" db="EMBL/GenBank/DDBJ databases">
        <title>Whole genome sequence of Jiella sp. CQZ9-1.</title>
        <authorList>
            <person name="Tuo L."/>
        </authorList>
    </citation>
    <scope>NUCLEOTIDE SEQUENCE</scope>
    <source>
        <strain evidence="2">CQZ9-1</strain>
    </source>
</reference>
<keyword evidence="1" id="KW-0812">Transmembrane</keyword>
<sequence>MTGLFNIVNDAVEKRLTERTKEEHKGMKALTEIFAMLIVAKDILSLAAISSFLFVFALVIHAV</sequence>
<dbReference type="EMBL" id="JAFMPP010000006">
    <property type="protein sequence ID" value="MBO0662650.1"/>
    <property type="molecule type" value="Genomic_DNA"/>
</dbReference>